<reference evidence="6" key="2">
    <citation type="submission" date="2025-09" db="UniProtKB">
        <authorList>
            <consortium name="Ensembl"/>
        </authorList>
    </citation>
    <scope>IDENTIFICATION</scope>
</reference>
<dbReference type="InterPro" id="IPR054081">
    <property type="entry name" value="Lin-28A-like_Znf-CCHC_2"/>
</dbReference>
<dbReference type="SUPFAM" id="SSF57756">
    <property type="entry name" value="Retrovirus zinc finger-like domains"/>
    <property type="match status" value="1"/>
</dbReference>
<dbReference type="Gene3D" id="2.40.50.140">
    <property type="entry name" value="Nucleic acid-binding proteins"/>
    <property type="match status" value="1"/>
</dbReference>
<feature type="domain" description="CCHC-type" evidence="5">
    <location>
        <begin position="109"/>
        <end position="123"/>
    </location>
</feature>
<dbReference type="Pfam" id="PF21890">
    <property type="entry name" value="Lin-28A-like_zf-CCHC_2"/>
    <property type="match status" value="1"/>
</dbReference>
<dbReference type="Ensembl" id="ENSANAT00000059793.1">
    <property type="protein sequence ID" value="ENSANAP00000041678.1"/>
    <property type="gene ID" value="ENSANAG00000038124.1"/>
</dbReference>
<dbReference type="GO" id="GO:0031054">
    <property type="term" value="P:pre-miRNA processing"/>
    <property type="evidence" value="ECO:0007669"/>
    <property type="project" value="TreeGrafter"/>
</dbReference>
<organism evidence="6 7">
    <name type="scientific">Aotus nancymaae</name>
    <name type="common">Ma's night monkey</name>
    <dbReference type="NCBI Taxonomy" id="37293"/>
    <lineage>
        <taxon>Eukaryota</taxon>
        <taxon>Metazoa</taxon>
        <taxon>Chordata</taxon>
        <taxon>Craniata</taxon>
        <taxon>Vertebrata</taxon>
        <taxon>Euteleostomi</taxon>
        <taxon>Mammalia</taxon>
        <taxon>Eutheria</taxon>
        <taxon>Euarchontoglires</taxon>
        <taxon>Primates</taxon>
        <taxon>Haplorrhini</taxon>
        <taxon>Platyrrhini</taxon>
        <taxon>Aotidae</taxon>
        <taxon>Aotus</taxon>
    </lineage>
</organism>
<feature type="region of interest" description="Disordered" evidence="4">
    <location>
        <begin position="1"/>
        <end position="29"/>
    </location>
</feature>
<dbReference type="STRING" id="37293.ENSANAP00000041678"/>
<evidence type="ECO:0000256" key="2">
    <source>
        <dbReference type="ARBA" id="ARBA00022490"/>
    </source>
</evidence>
<dbReference type="PANTHER" id="PTHR46109:SF2">
    <property type="entry name" value="PROTEIN LIN-28 HOMOLOG A"/>
    <property type="match status" value="1"/>
</dbReference>
<dbReference type="Proteomes" id="UP000233020">
    <property type="component" value="Unplaced"/>
</dbReference>
<dbReference type="InterPro" id="IPR001878">
    <property type="entry name" value="Znf_CCHC"/>
</dbReference>
<evidence type="ECO:0000256" key="4">
    <source>
        <dbReference type="SAM" id="MobiDB-lite"/>
    </source>
</evidence>
<dbReference type="Pfam" id="PF00098">
    <property type="entry name" value="zf-CCHC"/>
    <property type="match status" value="1"/>
</dbReference>
<keyword evidence="2" id="KW-0963">Cytoplasm</keyword>
<dbReference type="Gene3D" id="4.10.60.10">
    <property type="entry name" value="Zinc finger, CCHC-type"/>
    <property type="match status" value="1"/>
</dbReference>
<evidence type="ECO:0000313" key="7">
    <source>
        <dbReference type="Proteomes" id="UP000233020"/>
    </source>
</evidence>
<evidence type="ECO:0000256" key="1">
    <source>
        <dbReference type="ARBA" id="ARBA00004496"/>
    </source>
</evidence>
<dbReference type="AlphaFoldDB" id="A0A2K5F860"/>
<dbReference type="GO" id="GO:0003729">
    <property type="term" value="F:mRNA binding"/>
    <property type="evidence" value="ECO:0007669"/>
    <property type="project" value="TreeGrafter"/>
</dbReference>
<evidence type="ECO:0000259" key="5">
    <source>
        <dbReference type="PROSITE" id="PS50158"/>
    </source>
</evidence>
<sequence length="192" mass="20632">MGSVSNQQFAGDCAKAAEEAPEDAAQAAEEPRLLHGAGIWFGFPSMTARAGVALDPSGLLELEEGEAVEFTFKKSTKSLESIRVTGPGGVLCIGSERRPKGKNVQKRDRCYNCGGLDHHAKECMLPPQPKKCHFCQNISHMVASCPLKAQQALSAQGKPAYFQKEEEIHKVPLLPEHQPYGSLMSTEGPAGS</sequence>
<reference evidence="6" key="1">
    <citation type="submission" date="2025-08" db="UniProtKB">
        <authorList>
            <consortium name="Ensembl"/>
        </authorList>
    </citation>
    <scope>IDENTIFICATION</scope>
</reference>
<accession>A0A2K5F860</accession>
<dbReference type="PANTHER" id="PTHR46109">
    <property type="entry name" value="PROTEIN LIN-28"/>
    <property type="match status" value="1"/>
</dbReference>
<evidence type="ECO:0000256" key="3">
    <source>
        <dbReference type="PROSITE-ProRule" id="PRU00047"/>
    </source>
</evidence>
<dbReference type="InterPro" id="IPR036875">
    <property type="entry name" value="Znf_CCHC_sf"/>
</dbReference>
<keyword evidence="7" id="KW-1185">Reference proteome</keyword>
<dbReference type="PROSITE" id="PS50158">
    <property type="entry name" value="ZF_CCHC"/>
    <property type="match status" value="1"/>
</dbReference>
<dbReference type="InterPro" id="IPR012340">
    <property type="entry name" value="NA-bd_OB-fold"/>
</dbReference>
<comment type="subcellular location">
    <subcellularLocation>
        <location evidence="1">Cytoplasm</location>
    </subcellularLocation>
</comment>
<dbReference type="SMART" id="SM00343">
    <property type="entry name" value="ZnF_C2HC"/>
    <property type="match status" value="2"/>
</dbReference>
<dbReference type="GO" id="GO:0005737">
    <property type="term" value="C:cytoplasm"/>
    <property type="evidence" value="ECO:0007669"/>
    <property type="project" value="UniProtKB-SubCell"/>
</dbReference>
<keyword evidence="3" id="KW-0479">Metal-binding</keyword>
<dbReference type="InterPro" id="IPR051373">
    <property type="entry name" value="Lin-28_RNA-binding"/>
</dbReference>
<protein>
    <recommendedName>
        <fullName evidence="5">CCHC-type domain-containing protein</fullName>
    </recommendedName>
</protein>
<dbReference type="FunFam" id="4.10.60.10:FF:000007">
    <property type="entry name" value="Protein lin-28 homolog A"/>
    <property type="match status" value="1"/>
</dbReference>
<proteinExistence type="predicted"/>
<dbReference type="GeneTree" id="ENSGT00940000153295"/>
<evidence type="ECO:0000313" key="6">
    <source>
        <dbReference type="Ensembl" id="ENSANAP00000041678.1"/>
    </source>
</evidence>
<name>A0A2K5F860_AOTNA</name>
<keyword evidence="3" id="KW-0863">Zinc-finger</keyword>
<keyword evidence="3" id="KW-0862">Zinc</keyword>
<dbReference type="GO" id="GO:0008270">
    <property type="term" value="F:zinc ion binding"/>
    <property type="evidence" value="ECO:0007669"/>
    <property type="project" value="UniProtKB-KW"/>
</dbReference>
<dbReference type="GO" id="GO:0005634">
    <property type="term" value="C:nucleus"/>
    <property type="evidence" value="ECO:0007669"/>
    <property type="project" value="TreeGrafter"/>
</dbReference>